<reference evidence="1 2" key="1">
    <citation type="submission" date="2024-01" db="EMBL/GenBank/DDBJ databases">
        <title>The genome of the rayed Mediterranean limpet Patella caerulea (Linnaeus, 1758).</title>
        <authorList>
            <person name="Anh-Thu Weber A."/>
            <person name="Halstead-Nussloch G."/>
        </authorList>
    </citation>
    <scope>NUCLEOTIDE SEQUENCE [LARGE SCALE GENOMIC DNA]</scope>
    <source>
        <strain evidence="1">AATW-2023a</strain>
        <tissue evidence="1">Whole specimen</tissue>
    </source>
</reference>
<organism evidence="1 2">
    <name type="scientific">Patella caerulea</name>
    <name type="common">Rayed Mediterranean limpet</name>
    <dbReference type="NCBI Taxonomy" id="87958"/>
    <lineage>
        <taxon>Eukaryota</taxon>
        <taxon>Metazoa</taxon>
        <taxon>Spiralia</taxon>
        <taxon>Lophotrochozoa</taxon>
        <taxon>Mollusca</taxon>
        <taxon>Gastropoda</taxon>
        <taxon>Patellogastropoda</taxon>
        <taxon>Patelloidea</taxon>
        <taxon>Patellidae</taxon>
        <taxon>Patella</taxon>
    </lineage>
</organism>
<comment type="caution">
    <text evidence="1">The sequence shown here is derived from an EMBL/GenBank/DDBJ whole genome shotgun (WGS) entry which is preliminary data.</text>
</comment>
<dbReference type="Proteomes" id="UP001347796">
    <property type="component" value="Unassembled WGS sequence"/>
</dbReference>
<evidence type="ECO:0000313" key="1">
    <source>
        <dbReference type="EMBL" id="KAK6181346.1"/>
    </source>
</evidence>
<evidence type="ECO:0000313" key="2">
    <source>
        <dbReference type="Proteomes" id="UP001347796"/>
    </source>
</evidence>
<gene>
    <name evidence="1" type="ORF">SNE40_009219</name>
</gene>
<accession>A0AAN8PXZ3</accession>
<name>A0AAN8PXZ3_PATCE</name>
<proteinExistence type="predicted"/>
<keyword evidence="2" id="KW-1185">Reference proteome</keyword>
<sequence>MHAPANIQTFASDHDYLEESDENLFVKEIGHTSIDGKKISSIAKSTVLQSSDKKLLEIRCLWICKLTERTDSDKYVFDLTEQKKWQ</sequence>
<protein>
    <submittedName>
        <fullName evidence="1">Uncharacterized protein</fullName>
    </submittedName>
</protein>
<dbReference type="EMBL" id="JAZGQO010000007">
    <property type="protein sequence ID" value="KAK6181346.1"/>
    <property type="molecule type" value="Genomic_DNA"/>
</dbReference>
<dbReference type="AlphaFoldDB" id="A0AAN8PXZ3"/>